<keyword evidence="2" id="KW-1185">Reference proteome</keyword>
<evidence type="ECO:0000313" key="2">
    <source>
        <dbReference type="Proteomes" id="UP000828251"/>
    </source>
</evidence>
<dbReference type="AlphaFoldDB" id="A0A9D3ZM98"/>
<organism evidence="1 2">
    <name type="scientific">Gossypium stocksii</name>
    <dbReference type="NCBI Taxonomy" id="47602"/>
    <lineage>
        <taxon>Eukaryota</taxon>
        <taxon>Viridiplantae</taxon>
        <taxon>Streptophyta</taxon>
        <taxon>Embryophyta</taxon>
        <taxon>Tracheophyta</taxon>
        <taxon>Spermatophyta</taxon>
        <taxon>Magnoliopsida</taxon>
        <taxon>eudicotyledons</taxon>
        <taxon>Gunneridae</taxon>
        <taxon>Pentapetalae</taxon>
        <taxon>rosids</taxon>
        <taxon>malvids</taxon>
        <taxon>Malvales</taxon>
        <taxon>Malvaceae</taxon>
        <taxon>Malvoideae</taxon>
        <taxon>Gossypium</taxon>
    </lineage>
</organism>
<proteinExistence type="predicted"/>
<comment type="caution">
    <text evidence="1">The sequence shown here is derived from an EMBL/GenBank/DDBJ whole genome shotgun (WGS) entry which is preliminary data.</text>
</comment>
<gene>
    <name evidence="1" type="ORF">J1N35_037814</name>
</gene>
<dbReference type="EMBL" id="JAIQCV010000011">
    <property type="protein sequence ID" value="KAH1047030.1"/>
    <property type="molecule type" value="Genomic_DNA"/>
</dbReference>
<accession>A0A9D3ZM98</accession>
<name>A0A9D3ZM98_9ROSI</name>
<evidence type="ECO:0000313" key="1">
    <source>
        <dbReference type="EMBL" id="KAH1047030.1"/>
    </source>
</evidence>
<reference evidence="1 2" key="1">
    <citation type="journal article" date="2021" name="Plant Biotechnol. J.">
        <title>Multi-omics assisted identification of the key and species-specific regulatory components of drought-tolerant mechanisms in Gossypium stocksii.</title>
        <authorList>
            <person name="Yu D."/>
            <person name="Ke L."/>
            <person name="Zhang D."/>
            <person name="Wu Y."/>
            <person name="Sun Y."/>
            <person name="Mei J."/>
            <person name="Sun J."/>
            <person name="Sun Y."/>
        </authorList>
    </citation>
    <scope>NUCLEOTIDE SEQUENCE [LARGE SCALE GENOMIC DNA]</scope>
    <source>
        <strain evidence="2">cv. E1</strain>
        <tissue evidence="1">Leaf</tissue>
    </source>
</reference>
<protein>
    <submittedName>
        <fullName evidence="1">Uncharacterized protein</fullName>
    </submittedName>
</protein>
<sequence>MLVKQWKGQATIVSRKKAINVVTSIVKGLIYDNFNESEKEMSDFDVFSSDVFVTDVPNRIRGNLDGLNMDDIEVGELFDSDDSRRLNSVHESDSDGQN</sequence>
<dbReference type="Proteomes" id="UP000828251">
    <property type="component" value="Unassembled WGS sequence"/>
</dbReference>